<protein>
    <submittedName>
        <fullName evidence="2">Uncharacterized protein</fullName>
    </submittedName>
</protein>
<accession>A0A135P9H8</accession>
<gene>
    <name evidence="2" type="ORF">ATO67_17005</name>
</gene>
<organism evidence="2 3">
    <name type="scientific">Agrobacterium bohemicum</name>
    <dbReference type="NCBI Taxonomy" id="2052828"/>
    <lineage>
        <taxon>Bacteria</taxon>
        <taxon>Pseudomonadati</taxon>
        <taxon>Pseudomonadota</taxon>
        <taxon>Alphaproteobacteria</taxon>
        <taxon>Hyphomicrobiales</taxon>
        <taxon>Rhizobiaceae</taxon>
        <taxon>Rhizobium/Agrobacterium group</taxon>
        <taxon>Agrobacterium</taxon>
    </lineage>
</organism>
<dbReference type="Proteomes" id="UP000070498">
    <property type="component" value="Unassembled WGS sequence"/>
</dbReference>
<evidence type="ECO:0000256" key="1">
    <source>
        <dbReference type="SAM" id="MobiDB-lite"/>
    </source>
</evidence>
<proteinExistence type="predicted"/>
<evidence type="ECO:0000313" key="3">
    <source>
        <dbReference type="Proteomes" id="UP000070498"/>
    </source>
</evidence>
<feature type="region of interest" description="Disordered" evidence="1">
    <location>
        <begin position="1"/>
        <end position="82"/>
    </location>
</feature>
<feature type="compositionally biased region" description="Acidic residues" evidence="1">
    <location>
        <begin position="40"/>
        <end position="64"/>
    </location>
</feature>
<dbReference type="EMBL" id="LNUW01000001">
    <property type="protein sequence ID" value="KXG88081.1"/>
    <property type="molecule type" value="Genomic_DNA"/>
</dbReference>
<keyword evidence="3" id="KW-1185">Reference proteome</keyword>
<evidence type="ECO:0000313" key="2">
    <source>
        <dbReference type="EMBL" id="KXG88081.1"/>
    </source>
</evidence>
<sequence>MDPRKPLTENEDALDQELVDLDVSDLPEEGELPQQVEQELRDEEAETDDDPYQESDDALPDDLEEKVIDRNPSREGGTFDEV</sequence>
<dbReference type="RefSeq" id="WP_067651945.1">
    <property type="nucleotide sequence ID" value="NZ_KQ961032.1"/>
</dbReference>
<comment type="caution">
    <text evidence="2">The sequence shown here is derived from an EMBL/GenBank/DDBJ whole genome shotgun (WGS) entry which is preliminary data.</text>
</comment>
<feature type="compositionally biased region" description="Acidic residues" evidence="1">
    <location>
        <begin position="9"/>
        <end position="31"/>
    </location>
</feature>
<dbReference type="AlphaFoldDB" id="A0A135P9H8"/>
<name>A0A135P9H8_9HYPH</name>
<reference evidence="2 3" key="1">
    <citation type="submission" date="2015-11" db="EMBL/GenBank/DDBJ databases">
        <title>Draft genome sequence of Agrobacterium sp. R89-1.</title>
        <authorList>
            <person name="Zahradnik J."/>
            <person name="Kyslikova E."/>
            <person name="Palyzova A."/>
            <person name="Kyslik P."/>
        </authorList>
    </citation>
    <scope>NUCLEOTIDE SEQUENCE [LARGE SCALE GENOMIC DNA]</scope>
    <source>
        <strain evidence="2 3">R89-1</strain>
    </source>
</reference>